<dbReference type="InterPro" id="IPR022635">
    <property type="entry name" value="DNA_polIII_beta_C"/>
</dbReference>
<dbReference type="Gene3D" id="3.70.10.10">
    <property type="match status" value="1"/>
</dbReference>
<dbReference type="Pfam" id="PF02767">
    <property type="entry name" value="DNA_pol3_beta_2"/>
    <property type="match status" value="1"/>
</dbReference>
<name>A0A1F7XLB3_9BACT</name>
<comment type="function">
    <text evidence="9">Confers DNA tethering and processivity to DNA polymerases and other proteins. Acts as a clamp, forming a ring around DNA (a reaction catalyzed by the clamp-loading complex) which diffuses in an ATP-independent manner freely and bidirectionally along dsDNA. Initially characterized for its ability to contact the catalytic subunit of DNA polymerase III (Pol III), a complex, multichain enzyme responsible for most of the replicative synthesis in bacteria; Pol III exhibits 3'-5' exonuclease proofreading activity. The beta chain is required for initiation of replication as well as for processivity of DNA replication.</text>
</comment>
<dbReference type="AlphaFoldDB" id="A0A1F7XLB3"/>
<evidence type="ECO:0000256" key="5">
    <source>
        <dbReference type="ARBA" id="ARBA00022695"/>
    </source>
</evidence>
<feature type="domain" description="DNA polymerase III beta sliding clamp C-terminal" evidence="12">
    <location>
        <begin position="245"/>
        <end position="367"/>
    </location>
</feature>
<dbReference type="GO" id="GO:0005737">
    <property type="term" value="C:cytoplasm"/>
    <property type="evidence" value="ECO:0007669"/>
    <property type="project" value="UniProtKB-SubCell"/>
</dbReference>
<dbReference type="InterPro" id="IPR001001">
    <property type="entry name" value="DNA_polIII_beta"/>
</dbReference>
<dbReference type="NCBIfam" id="TIGR00663">
    <property type="entry name" value="dnan"/>
    <property type="match status" value="1"/>
</dbReference>
<keyword evidence="8" id="KW-0238">DNA-binding</keyword>
<dbReference type="GO" id="GO:0008408">
    <property type="term" value="F:3'-5' exonuclease activity"/>
    <property type="evidence" value="ECO:0007669"/>
    <property type="project" value="InterPro"/>
</dbReference>
<comment type="subunit">
    <text evidence="9">Forms a ring-shaped head-to-tail homodimer around DNA.</text>
</comment>
<evidence type="ECO:0000256" key="4">
    <source>
        <dbReference type="ARBA" id="ARBA00022679"/>
    </source>
</evidence>
<evidence type="ECO:0000313" key="13">
    <source>
        <dbReference type="EMBL" id="OGM15811.1"/>
    </source>
</evidence>
<evidence type="ECO:0000256" key="2">
    <source>
        <dbReference type="ARBA" id="ARBA00010752"/>
    </source>
</evidence>
<dbReference type="PANTHER" id="PTHR30478:SF0">
    <property type="entry name" value="BETA SLIDING CLAMP"/>
    <property type="match status" value="1"/>
</dbReference>
<sequence length="370" mass="40230">MKLEVLQENFSRALSTASRFASSRAQLPVLGNIYLSAKKNKLLVCSTNLEVSVAISIGAKVSSEGEITIPSRVISELVVNFTPGAIMLNSEKEILEISSSNTNSSVSGMNAVDFPEVPQSLGKTSYSFPKEALLQALSQVVFAASTDETRPILTGVLFLFKKGGLSLVATDGFRLSQKKLQDAGFHQEKKVILPKSALSELARIGIEEQDLKLSFREEDNQVVFGVGDTILSTRILEGDFPEFEKIIPKETNIKVSLDKDDLLRAVKLASVFARDSANIVRFSLKKDGVVIAAESQMAGRQESQVEAKVEGLPTGGFEISFNYRFLEEFLHAVSGGDVNIGLSNENAPGVFTDPSDVNFLHLIMPVRVQV</sequence>
<dbReference type="EMBL" id="MGFX01000001">
    <property type="protein sequence ID" value="OGM15811.1"/>
    <property type="molecule type" value="Genomic_DNA"/>
</dbReference>
<protein>
    <recommendedName>
        <fullName evidence="9">Beta sliding clamp</fullName>
    </recommendedName>
</protein>
<evidence type="ECO:0000259" key="12">
    <source>
        <dbReference type="Pfam" id="PF02768"/>
    </source>
</evidence>
<evidence type="ECO:0000313" key="14">
    <source>
        <dbReference type="Proteomes" id="UP000177382"/>
    </source>
</evidence>
<dbReference type="Pfam" id="PF02768">
    <property type="entry name" value="DNA_pol3_beta_3"/>
    <property type="match status" value="1"/>
</dbReference>
<proteinExistence type="inferred from homology"/>
<feature type="domain" description="DNA polymerase III beta sliding clamp N-terminal" evidence="10">
    <location>
        <begin position="1"/>
        <end position="118"/>
    </location>
</feature>
<dbReference type="GO" id="GO:0009360">
    <property type="term" value="C:DNA polymerase III complex"/>
    <property type="evidence" value="ECO:0007669"/>
    <property type="project" value="InterPro"/>
</dbReference>
<dbReference type="InterPro" id="IPR022634">
    <property type="entry name" value="DNA_polIII_beta_N"/>
</dbReference>
<keyword evidence="4 9" id="KW-0808">Transferase</keyword>
<dbReference type="PANTHER" id="PTHR30478">
    <property type="entry name" value="DNA POLYMERASE III SUBUNIT BETA"/>
    <property type="match status" value="1"/>
</dbReference>
<evidence type="ECO:0000256" key="3">
    <source>
        <dbReference type="ARBA" id="ARBA00022490"/>
    </source>
</evidence>
<evidence type="ECO:0000259" key="11">
    <source>
        <dbReference type="Pfam" id="PF02767"/>
    </source>
</evidence>
<dbReference type="STRING" id="1802485.A2V97_03510"/>
<dbReference type="GO" id="GO:0003677">
    <property type="term" value="F:DNA binding"/>
    <property type="evidence" value="ECO:0007669"/>
    <property type="project" value="UniProtKB-UniRule"/>
</dbReference>
<dbReference type="InterPro" id="IPR046938">
    <property type="entry name" value="DNA_clamp_sf"/>
</dbReference>
<evidence type="ECO:0000256" key="7">
    <source>
        <dbReference type="ARBA" id="ARBA00022932"/>
    </source>
</evidence>
<dbReference type="SUPFAM" id="SSF55979">
    <property type="entry name" value="DNA clamp"/>
    <property type="match status" value="3"/>
</dbReference>
<keyword evidence="5 9" id="KW-0548">Nucleotidyltransferase</keyword>
<comment type="subcellular location">
    <subcellularLocation>
        <location evidence="1 9">Cytoplasm</location>
    </subcellularLocation>
</comment>
<evidence type="ECO:0000256" key="9">
    <source>
        <dbReference type="PIRNR" id="PIRNR000804"/>
    </source>
</evidence>
<dbReference type="CDD" id="cd00140">
    <property type="entry name" value="beta_clamp"/>
    <property type="match status" value="1"/>
</dbReference>
<dbReference type="GO" id="GO:0003887">
    <property type="term" value="F:DNA-directed DNA polymerase activity"/>
    <property type="evidence" value="ECO:0007669"/>
    <property type="project" value="UniProtKB-UniRule"/>
</dbReference>
<dbReference type="InterPro" id="IPR022637">
    <property type="entry name" value="DNA_polIII_beta_cen"/>
</dbReference>
<dbReference type="SMART" id="SM00480">
    <property type="entry name" value="POL3Bc"/>
    <property type="match status" value="1"/>
</dbReference>
<accession>A0A1F7XLB3</accession>
<comment type="caution">
    <text evidence="13">The sequence shown here is derived from an EMBL/GenBank/DDBJ whole genome shotgun (WGS) entry which is preliminary data.</text>
</comment>
<evidence type="ECO:0000256" key="1">
    <source>
        <dbReference type="ARBA" id="ARBA00004496"/>
    </source>
</evidence>
<dbReference type="Proteomes" id="UP000177382">
    <property type="component" value="Unassembled WGS sequence"/>
</dbReference>
<dbReference type="PIRSF" id="PIRSF000804">
    <property type="entry name" value="DNA_pol_III_b"/>
    <property type="match status" value="1"/>
</dbReference>
<dbReference type="Pfam" id="PF00712">
    <property type="entry name" value="DNA_pol3_beta"/>
    <property type="match status" value="1"/>
</dbReference>
<keyword evidence="3 9" id="KW-0963">Cytoplasm</keyword>
<keyword evidence="6 9" id="KW-0235">DNA replication</keyword>
<dbReference type="Gene3D" id="3.10.150.10">
    <property type="entry name" value="DNA Polymerase III, subunit A, domain 2"/>
    <property type="match status" value="1"/>
</dbReference>
<evidence type="ECO:0000256" key="8">
    <source>
        <dbReference type="ARBA" id="ARBA00023125"/>
    </source>
</evidence>
<evidence type="ECO:0000256" key="6">
    <source>
        <dbReference type="ARBA" id="ARBA00022705"/>
    </source>
</evidence>
<keyword evidence="7 9" id="KW-0239">DNA-directed DNA polymerase</keyword>
<feature type="domain" description="DNA polymerase III beta sliding clamp central" evidence="11">
    <location>
        <begin position="129"/>
        <end position="242"/>
    </location>
</feature>
<gene>
    <name evidence="13" type="ORF">A2V97_03510</name>
</gene>
<dbReference type="GO" id="GO:0006271">
    <property type="term" value="P:DNA strand elongation involved in DNA replication"/>
    <property type="evidence" value="ECO:0007669"/>
    <property type="project" value="TreeGrafter"/>
</dbReference>
<reference evidence="13 14" key="1">
    <citation type="journal article" date="2016" name="Nat. Commun.">
        <title>Thousands of microbial genomes shed light on interconnected biogeochemical processes in an aquifer system.</title>
        <authorList>
            <person name="Anantharaman K."/>
            <person name="Brown C.T."/>
            <person name="Hug L.A."/>
            <person name="Sharon I."/>
            <person name="Castelle C.J."/>
            <person name="Probst A.J."/>
            <person name="Thomas B.C."/>
            <person name="Singh A."/>
            <person name="Wilkins M.J."/>
            <person name="Karaoz U."/>
            <person name="Brodie E.L."/>
            <person name="Williams K.H."/>
            <person name="Hubbard S.S."/>
            <person name="Banfield J.F."/>
        </authorList>
    </citation>
    <scope>NUCLEOTIDE SEQUENCE [LARGE SCALE GENOMIC DNA]</scope>
</reference>
<comment type="similarity">
    <text evidence="2 9">Belongs to the beta sliding clamp family.</text>
</comment>
<evidence type="ECO:0000259" key="10">
    <source>
        <dbReference type="Pfam" id="PF00712"/>
    </source>
</evidence>
<organism evidence="13 14">
    <name type="scientific">Candidatus Woesebacteria bacterium RBG_16_42_24</name>
    <dbReference type="NCBI Taxonomy" id="1802485"/>
    <lineage>
        <taxon>Bacteria</taxon>
        <taxon>Candidatus Woeseibacteriota</taxon>
    </lineage>
</organism>